<comment type="pathway">
    <text evidence="3">Cofactor biosynthesis; tetrahydrofolate biosynthesis; 7,8-dihydrofolate from 2-amino-4-hydroxy-6-hydroxymethyl-7,8-dihydropteridine diphosphate and 4-aminobenzoate: step 1/2.</text>
</comment>
<keyword evidence="5" id="KW-0808">Transferase</keyword>
<feature type="domain" description="Pterin-binding" evidence="9">
    <location>
        <begin position="17"/>
        <end position="262"/>
    </location>
</feature>
<dbReference type="Proteomes" id="UP000199170">
    <property type="component" value="Unassembled WGS sequence"/>
</dbReference>
<organism evidence="10 11">
    <name type="scientific">Halobellus clavatus</name>
    <dbReference type="NCBI Taxonomy" id="660517"/>
    <lineage>
        <taxon>Archaea</taxon>
        <taxon>Methanobacteriati</taxon>
        <taxon>Methanobacteriota</taxon>
        <taxon>Stenosarchaea group</taxon>
        <taxon>Halobacteria</taxon>
        <taxon>Halobacteriales</taxon>
        <taxon>Haloferacaceae</taxon>
        <taxon>Halobellus</taxon>
    </lineage>
</organism>
<dbReference type="STRING" id="660517.SAMN04487946_11037"/>
<comment type="catalytic activity">
    <reaction evidence="1">
        <text>(7,8-dihydropterin-6-yl)methyl diphosphate + 4-aminobenzoate = 7,8-dihydropteroate + diphosphate</text>
        <dbReference type="Rhea" id="RHEA:19949"/>
        <dbReference type="ChEBI" id="CHEBI:17836"/>
        <dbReference type="ChEBI" id="CHEBI:17839"/>
        <dbReference type="ChEBI" id="CHEBI:33019"/>
        <dbReference type="ChEBI" id="CHEBI:72950"/>
        <dbReference type="EC" id="2.5.1.15"/>
    </reaction>
</comment>
<protein>
    <recommendedName>
        <fullName evidence="4">dihydropteroate synthase</fullName>
        <ecNumber evidence="4">2.5.1.15</ecNumber>
    </recommendedName>
</protein>
<proteinExistence type="predicted"/>
<dbReference type="GO" id="GO:0046656">
    <property type="term" value="P:folic acid biosynthetic process"/>
    <property type="evidence" value="ECO:0007669"/>
    <property type="project" value="UniProtKB-KW"/>
</dbReference>
<dbReference type="GO" id="GO:0046872">
    <property type="term" value="F:metal ion binding"/>
    <property type="evidence" value="ECO:0007669"/>
    <property type="project" value="UniProtKB-KW"/>
</dbReference>
<dbReference type="SUPFAM" id="SSF51717">
    <property type="entry name" value="Dihydropteroate synthetase-like"/>
    <property type="match status" value="1"/>
</dbReference>
<dbReference type="PANTHER" id="PTHR20941">
    <property type="entry name" value="FOLATE SYNTHESIS PROTEINS"/>
    <property type="match status" value="1"/>
</dbReference>
<evidence type="ECO:0000256" key="5">
    <source>
        <dbReference type="ARBA" id="ARBA00022679"/>
    </source>
</evidence>
<dbReference type="GO" id="GO:0046654">
    <property type="term" value="P:tetrahydrofolate biosynthetic process"/>
    <property type="evidence" value="ECO:0007669"/>
    <property type="project" value="TreeGrafter"/>
</dbReference>
<dbReference type="PANTHER" id="PTHR20941:SF1">
    <property type="entry name" value="FOLIC ACID SYNTHESIS PROTEIN FOL1"/>
    <property type="match status" value="1"/>
</dbReference>
<evidence type="ECO:0000313" key="11">
    <source>
        <dbReference type="Proteomes" id="UP000199170"/>
    </source>
</evidence>
<sequence>MRTVDAAGLPIGDEHPPRIMGVLNVSKESPYDPSVFDDPGEAAAYVDEELIEQGADIVDVGLESANKRFEVLSAEGELERLDTAVETLESVSGDAVFSIETRYHEVAEAALDRGFDMVNDICGFADPEMPRVCAERDVAVAKMASPPDLTRPGAIEDVDDIYDALSLNGFTDKTLVDPAFGGWSEEKTLADDRETFRRLREFRGLGYPILVSINRKNFLRAVAGRDTEEALPVSLAATSMAVERGAHVIRTHDVAETRDAALIGHEFARSRIRERGSGDVAVEELDVTTPREAERHLARIGATDDERLGTEAVVRVFELGGLSDGDVGALSTAAAAAGATVVTGEAVEPTDGAANAAPRSDGGQVDADGGRAALLFGTPRALAALDADERQCSAGVANALETITAHVE</sequence>
<evidence type="ECO:0000256" key="7">
    <source>
        <dbReference type="ARBA" id="ARBA00022842"/>
    </source>
</evidence>
<evidence type="ECO:0000259" key="9">
    <source>
        <dbReference type="PROSITE" id="PS50972"/>
    </source>
</evidence>
<dbReference type="PROSITE" id="PS50972">
    <property type="entry name" value="PTERIN_BINDING"/>
    <property type="match status" value="1"/>
</dbReference>
<dbReference type="InterPro" id="IPR000489">
    <property type="entry name" value="Pterin-binding_dom"/>
</dbReference>
<evidence type="ECO:0000256" key="3">
    <source>
        <dbReference type="ARBA" id="ARBA00004763"/>
    </source>
</evidence>
<gene>
    <name evidence="10" type="ORF">SAMN04487946_11037</name>
</gene>
<accession>A0A1H3IM64</accession>
<evidence type="ECO:0000256" key="8">
    <source>
        <dbReference type="ARBA" id="ARBA00022909"/>
    </source>
</evidence>
<dbReference type="OrthoDB" id="371861at2157"/>
<evidence type="ECO:0000256" key="2">
    <source>
        <dbReference type="ARBA" id="ARBA00001946"/>
    </source>
</evidence>
<evidence type="ECO:0000256" key="6">
    <source>
        <dbReference type="ARBA" id="ARBA00022723"/>
    </source>
</evidence>
<keyword evidence="7" id="KW-0460">Magnesium</keyword>
<dbReference type="RefSeq" id="WP_089768266.1">
    <property type="nucleotide sequence ID" value="NZ_FNPB01000010.1"/>
</dbReference>
<comment type="cofactor">
    <cofactor evidence="2">
        <name>Mg(2+)</name>
        <dbReference type="ChEBI" id="CHEBI:18420"/>
    </cofactor>
</comment>
<dbReference type="GO" id="GO:0004156">
    <property type="term" value="F:dihydropteroate synthase activity"/>
    <property type="evidence" value="ECO:0007669"/>
    <property type="project" value="UniProtKB-EC"/>
</dbReference>
<keyword evidence="11" id="KW-1185">Reference proteome</keyword>
<name>A0A1H3IM64_9EURY</name>
<dbReference type="InterPro" id="IPR011005">
    <property type="entry name" value="Dihydropteroate_synth-like_sf"/>
</dbReference>
<keyword evidence="8" id="KW-0289">Folate biosynthesis</keyword>
<dbReference type="AlphaFoldDB" id="A0A1H3IM64"/>
<dbReference type="InterPro" id="IPR045031">
    <property type="entry name" value="DHP_synth-like"/>
</dbReference>
<dbReference type="NCBIfam" id="TIGR01496">
    <property type="entry name" value="DHPS"/>
    <property type="match status" value="1"/>
</dbReference>
<dbReference type="Gene3D" id="3.20.20.20">
    <property type="entry name" value="Dihydropteroate synthase-like"/>
    <property type="match status" value="1"/>
</dbReference>
<dbReference type="EMBL" id="FNPB01000010">
    <property type="protein sequence ID" value="SDY27914.1"/>
    <property type="molecule type" value="Genomic_DNA"/>
</dbReference>
<dbReference type="Pfam" id="PF00809">
    <property type="entry name" value="Pterin_bind"/>
    <property type="match status" value="1"/>
</dbReference>
<evidence type="ECO:0000256" key="4">
    <source>
        <dbReference type="ARBA" id="ARBA00012458"/>
    </source>
</evidence>
<evidence type="ECO:0000313" key="10">
    <source>
        <dbReference type="EMBL" id="SDY27914.1"/>
    </source>
</evidence>
<evidence type="ECO:0000256" key="1">
    <source>
        <dbReference type="ARBA" id="ARBA00000012"/>
    </source>
</evidence>
<dbReference type="EC" id="2.5.1.15" evidence="4"/>
<keyword evidence="6" id="KW-0479">Metal-binding</keyword>
<dbReference type="InterPro" id="IPR006390">
    <property type="entry name" value="DHP_synth_dom"/>
</dbReference>
<reference evidence="11" key="1">
    <citation type="submission" date="2016-10" db="EMBL/GenBank/DDBJ databases">
        <authorList>
            <person name="Varghese N."/>
            <person name="Submissions S."/>
        </authorList>
    </citation>
    <scope>NUCLEOTIDE SEQUENCE [LARGE SCALE GENOMIC DNA]</scope>
    <source>
        <strain evidence="11">CGMCC 1.10118</strain>
    </source>
</reference>